<evidence type="ECO:0000313" key="7">
    <source>
        <dbReference type="EMBL" id="TAA75911.1"/>
    </source>
</evidence>
<dbReference type="InterPro" id="IPR018257">
    <property type="entry name" value="Ribosomal_bL19_CS"/>
</dbReference>
<protein>
    <recommendedName>
        <fullName evidence="4 5">Large ribosomal subunit protein bL19</fullName>
    </recommendedName>
</protein>
<comment type="caution">
    <text evidence="7">The sequence shown here is derived from an EMBL/GenBank/DDBJ whole genome shotgun (WGS) entry which is preliminary data.</text>
</comment>
<gene>
    <name evidence="5" type="primary">rplS</name>
    <name evidence="7" type="ORF">CDV28_10233</name>
</gene>
<accession>A0A521G4V4</accession>
<dbReference type="SUPFAM" id="SSF50104">
    <property type="entry name" value="Translation proteins SH3-like domain"/>
    <property type="match status" value="1"/>
</dbReference>
<comment type="similarity">
    <text evidence="1 5 6">Belongs to the bacterial ribosomal protein bL19 family.</text>
</comment>
<dbReference type="Gene3D" id="2.30.30.790">
    <property type="match status" value="1"/>
</dbReference>
<evidence type="ECO:0000256" key="2">
    <source>
        <dbReference type="ARBA" id="ARBA00022980"/>
    </source>
</evidence>
<dbReference type="InterPro" id="IPR038657">
    <property type="entry name" value="Ribosomal_bL19_sf"/>
</dbReference>
<dbReference type="GO" id="GO:0022625">
    <property type="term" value="C:cytosolic large ribosomal subunit"/>
    <property type="evidence" value="ECO:0007669"/>
    <property type="project" value="TreeGrafter"/>
</dbReference>
<dbReference type="InterPro" id="IPR008991">
    <property type="entry name" value="Translation_prot_SH3-like_sf"/>
</dbReference>
<dbReference type="EMBL" id="NQJD01000002">
    <property type="protein sequence ID" value="TAA75911.1"/>
    <property type="molecule type" value="Genomic_DNA"/>
</dbReference>
<evidence type="ECO:0000256" key="4">
    <source>
        <dbReference type="ARBA" id="ARBA00035171"/>
    </source>
</evidence>
<dbReference type="GO" id="GO:0006412">
    <property type="term" value="P:translation"/>
    <property type="evidence" value="ECO:0007669"/>
    <property type="project" value="UniProtKB-UniRule"/>
</dbReference>
<sequence>MTMNIIDRIDQEQMRFDHPEFRPGDTVKVHIRIIEGNKERVQIFQGVVLKRKRGMMNATFTVRKISHSIGVEKTFALHSPRIDKIEVVSHGKVRRSRLFYLRDLRGKAARITERQRLQQPPQA</sequence>
<name>A0A521G4V4_9BACT</name>
<dbReference type="FunFam" id="2.30.30.790:FF:000001">
    <property type="entry name" value="50S ribosomal protein L19"/>
    <property type="match status" value="1"/>
</dbReference>
<keyword evidence="3 5" id="KW-0687">Ribonucleoprotein</keyword>
<dbReference type="InterPro" id="IPR001857">
    <property type="entry name" value="Ribosomal_bL19"/>
</dbReference>
<proteinExistence type="inferred from homology"/>
<dbReference type="PANTHER" id="PTHR15680:SF9">
    <property type="entry name" value="LARGE RIBOSOMAL SUBUNIT PROTEIN BL19M"/>
    <property type="match status" value="1"/>
</dbReference>
<dbReference type="HAMAP" id="MF_00402">
    <property type="entry name" value="Ribosomal_bL19"/>
    <property type="match status" value="1"/>
</dbReference>
<dbReference type="Proteomes" id="UP000316238">
    <property type="component" value="Unassembled WGS sequence"/>
</dbReference>
<dbReference type="Pfam" id="PF01245">
    <property type="entry name" value="Ribosomal_L19"/>
    <property type="match status" value="1"/>
</dbReference>
<dbReference type="AlphaFoldDB" id="A0A521G4V4"/>
<dbReference type="PROSITE" id="PS01015">
    <property type="entry name" value="RIBOSOMAL_L19"/>
    <property type="match status" value="1"/>
</dbReference>
<dbReference type="PIRSF" id="PIRSF002191">
    <property type="entry name" value="Ribosomal_L19"/>
    <property type="match status" value="1"/>
</dbReference>
<reference evidence="7" key="1">
    <citation type="submission" date="2017-07" db="EMBL/GenBank/DDBJ databases">
        <title>The cable genome - Insights into the physiology and evolution of filamentous bacteria capable of sulfide oxidation via long distance electron transfer.</title>
        <authorList>
            <person name="Thorup C."/>
            <person name="Bjerg J.T."/>
            <person name="Schreiber L."/>
            <person name="Nielsen L.P."/>
            <person name="Kjeldsen K.U."/>
            <person name="Boesen T."/>
            <person name="Boggild A."/>
            <person name="Meysman F."/>
            <person name="Geelhoed J."/>
            <person name="Schramm A."/>
        </authorList>
    </citation>
    <scope>NUCLEOTIDE SEQUENCE [LARGE SCALE GENOMIC DNA]</scope>
    <source>
        <strain evidence="7">GS</strain>
    </source>
</reference>
<keyword evidence="2 5" id="KW-0689">Ribosomal protein</keyword>
<dbReference type="GO" id="GO:0003735">
    <property type="term" value="F:structural constituent of ribosome"/>
    <property type="evidence" value="ECO:0007669"/>
    <property type="project" value="InterPro"/>
</dbReference>
<evidence type="ECO:0000256" key="1">
    <source>
        <dbReference type="ARBA" id="ARBA00005781"/>
    </source>
</evidence>
<dbReference type="PANTHER" id="PTHR15680">
    <property type="entry name" value="RIBOSOMAL PROTEIN L19"/>
    <property type="match status" value="1"/>
</dbReference>
<evidence type="ECO:0000256" key="6">
    <source>
        <dbReference type="RuleBase" id="RU000559"/>
    </source>
</evidence>
<comment type="function">
    <text evidence="5 6">This protein is located at the 30S-50S ribosomal subunit interface and may play a role in the structure and function of the aminoacyl-tRNA binding site.</text>
</comment>
<evidence type="ECO:0000256" key="3">
    <source>
        <dbReference type="ARBA" id="ARBA00023274"/>
    </source>
</evidence>
<evidence type="ECO:0000313" key="8">
    <source>
        <dbReference type="Proteomes" id="UP000316238"/>
    </source>
</evidence>
<keyword evidence="8" id="KW-1185">Reference proteome</keyword>
<dbReference type="NCBIfam" id="TIGR01024">
    <property type="entry name" value="rplS_bact"/>
    <property type="match status" value="1"/>
</dbReference>
<evidence type="ECO:0000256" key="5">
    <source>
        <dbReference type="HAMAP-Rule" id="MF_00402"/>
    </source>
</evidence>
<organism evidence="7 8">
    <name type="scientific">Candidatus Electronema aureum</name>
    <dbReference type="NCBI Taxonomy" id="2005002"/>
    <lineage>
        <taxon>Bacteria</taxon>
        <taxon>Pseudomonadati</taxon>
        <taxon>Thermodesulfobacteriota</taxon>
        <taxon>Desulfobulbia</taxon>
        <taxon>Desulfobulbales</taxon>
        <taxon>Desulfobulbaceae</taxon>
        <taxon>Candidatus Electronema</taxon>
    </lineage>
</organism>
<dbReference type="PRINTS" id="PR00061">
    <property type="entry name" value="RIBOSOMALL19"/>
</dbReference>